<sequence>MTHDRANALITHILGAIASGDHASIEAMLADQVELNTPRFLKPIRDRNHVVIVLQTIPKVIENFHYVRTWPAADEAIMEFKGNIGAIEVHGLDIFHLDASGKVDELTVFIRPTKAHAALGEAEDALILAQLEKAKGGAA</sequence>
<dbReference type="EMBL" id="JBHTIK010000002">
    <property type="protein sequence ID" value="MFD0847815.1"/>
    <property type="molecule type" value="Genomic_DNA"/>
</dbReference>
<dbReference type="RefSeq" id="WP_381487473.1">
    <property type="nucleotide sequence ID" value="NZ_JBHTIK010000002.1"/>
</dbReference>
<protein>
    <recommendedName>
        <fullName evidence="3">SnoaL-like domain-containing protein</fullName>
    </recommendedName>
</protein>
<organism evidence="1 2">
    <name type="scientific">Sphingosinicella xenopeptidilytica</name>
    <dbReference type="NCBI Taxonomy" id="364098"/>
    <lineage>
        <taxon>Bacteria</taxon>
        <taxon>Pseudomonadati</taxon>
        <taxon>Pseudomonadota</taxon>
        <taxon>Alphaproteobacteria</taxon>
        <taxon>Sphingomonadales</taxon>
        <taxon>Sphingosinicellaceae</taxon>
        <taxon>Sphingosinicella</taxon>
    </lineage>
</organism>
<gene>
    <name evidence="1" type="ORF">ACFQ00_05710</name>
</gene>
<reference evidence="2" key="1">
    <citation type="journal article" date="2019" name="Int. J. Syst. Evol. Microbiol.">
        <title>The Global Catalogue of Microorganisms (GCM) 10K type strain sequencing project: providing services to taxonomists for standard genome sequencing and annotation.</title>
        <authorList>
            <consortium name="The Broad Institute Genomics Platform"/>
            <consortium name="The Broad Institute Genome Sequencing Center for Infectious Disease"/>
            <person name="Wu L."/>
            <person name="Ma J."/>
        </authorList>
    </citation>
    <scope>NUCLEOTIDE SEQUENCE [LARGE SCALE GENOMIC DNA]</scope>
    <source>
        <strain evidence="2">CCUG 52537</strain>
    </source>
</reference>
<evidence type="ECO:0000313" key="1">
    <source>
        <dbReference type="EMBL" id="MFD0847815.1"/>
    </source>
</evidence>
<keyword evidence="2" id="KW-1185">Reference proteome</keyword>
<proteinExistence type="predicted"/>
<dbReference type="InterPro" id="IPR032710">
    <property type="entry name" value="NTF2-like_dom_sf"/>
</dbReference>
<accession>A0ABW3C1P4</accession>
<dbReference type="Gene3D" id="3.10.450.50">
    <property type="match status" value="1"/>
</dbReference>
<dbReference type="SUPFAM" id="SSF54427">
    <property type="entry name" value="NTF2-like"/>
    <property type="match status" value="1"/>
</dbReference>
<evidence type="ECO:0008006" key="3">
    <source>
        <dbReference type="Google" id="ProtNLM"/>
    </source>
</evidence>
<dbReference type="Proteomes" id="UP001597124">
    <property type="component" value="Unassembled WGS sequence"/>
</dbReference>
<comment type="caution">
    <text evidence="1">The sequence shown here is derived from an EMBL/GenBank/DDBJ whole genome shotgun (WGS) entry which is preliminary data.</text>
</comment>
<name>A0ABW3C1P4_SPHXN</name>
<evidence type="ECO:0000313" key="2">
    <source>
        <dbReference type="Proteomes" id="UP001597124"/>
    </source>
</evidence>